<protein>
    <recommendedName>
        <fullName evidence="4">FLYWCH-type domain-containing protein</fullName>
    </recommendedName>
</protein>
<evidence type="ECO:0000256" key="1">
    <source>
        <dbReference type="ARBA" id="ARBA00022723"/>
    </source>
</evidence>
<organism evidence="5 6">
    <name type="scientific">Clavelina lepadiformis</name>
    <name type="common">Light-bulb sea squirt</name>
    <name type="synonym">Ascidia lepadiformis</name>
    <dbReference type="NCBI Taxonomy" id="159417"/>
    <lineage>
        <taxon>Eukaryota</taxon>
        <taxon>Metazoa</taxon>
        <taxon>Chordata</taxon>
        <taxon>Tunicata</taxon>
        <taxon>Ascidiacea</taxon>
        <taxon>Aplousobranchia</taxon>
        <taxon>Clavelinidae</taxon>
        <taxon>Clavelina</taxon>
    </lineage>
</organism>
<evidence type="ECO:0000256" key="3">
    <source>
        <dbReference type="ARBA" id="ARBA00022833"/>
    </source>
</evidence>
<dbReference type="Proteomes" id="UP001642483">
    <property type="component" value="Unassembled WGS sequence"/>
</dbReference>
<dbReference type="Gene3D" id="2.20.25.240">
    <property type="match status" value="1"/>
</dbReference>
<evidence type="ECO:0000313" key="5">
    <source>
        <dbReference type="EMBL" id="CAK8691607.1"/>
    </source>
</evidence>
<accession>A0ABP0GIS2</accession>
<feature type="domain" description="FLYWCH-type" evidence="4">
    <location>
        <begin position="6"/>
        <end position="68"/>
    </location>
</feature>
<keyword evidence="2" id="KW-0863">Zinc-finger</keyword>
<gene>
    <name evidence="5" type="ORF">CVLEPA_LOCUS24372</name>
</gene>
<reference evidence="5 6" key="1">
    <citation type="submission" date="2024-02" db="EMBL/GenBank/DDBJ databases">
        <authorList>
            <person name="Daric V."/>
            <person name="Darras S."/>
        </authorList>
    </citation>
    <scope>NUCLEOTIDE SEQUENCE [LARGE SCALE GENOMIC DNA]</scope>
</reference>
<keyword evidence="6" id="KW-1185">Reference proteome</keyword>
<sequence length="121" mass="13652">MDDFSFVPSIRGKSKLALNGFLCRHQRSRGENHYFRCERNDCPGTATLRAVNYNDTNGKVDVGKSHVHEADDRRDQVLQMIGNIRKEAATSSLLPMTIVQQHRQNVDAEAAKILPSESALW</sequence>
<comment type="caution">
    <text evidence="5">The sequence shown here is derived from an EMBL/GenBank/DDBJ whole genome shotgun (WGS) entry which is preliminary data.</text>
</comment>
<dbReference type="EMBL" id="CAWYQH010000119">
    <property type="protein sequence ID" value="CAK8691607.1"/>
    <property type="molecule type" value="Genomic_DNA"/>
</dbReference>
<evidence type="ECO:0000256" key="2">
    <source>
        <dbReference type="ARBA" id="ARBA00022771"/>
    </source>
</evidence>
<name>A0ABP0GIS2_CLALP</name>
<keyword evidence="1" id="KW-0479">Metal-binding</keyword>
<proteinExistence type="predicted"/>
<dbReference type="Pfam" id="PF04500">
    <property type="entry name" value="FLYWCH"/>
    <property type="match status" value="1"/>
</dbReference>
<evidence type="ECO:0000313" key="6">
    <source>
        <dbReference type="Proteomes" id="UP001642483"/>
    </source>
</evidence>
<evidence type="ECO:0000259" key="4">
    <source>
        <dbReference type="Pfam" id="PF04500"/>
    </source>
</evidence>
<dbReference type="InterPro" id="IPR007588">
    <property type="entry name" value="Znf_FLYWCH"/>
</dbReference>
<keyword evidence="3" id="KW-0862">Zinc</keyword>